<dbReference type="AlphaFoldDB" id="A0AAP0NYC1"/>
<gene>
    <name evidence="2" type="ORF">Sjap_013135</name>
</gene>
<protein>
    <submittedName>
        <fullName evidence="2">Uncharacterized protein</fullName>
    </submittedName>
</protein>
<name>A0AAP0NYC1_9MAGN</name>
<feature type="region of interest" description="Disordered" evidence="1">
    <location>
        <begin position="400"/>
        <end position="469"/>
    </location>
</feature>
<reference evidence="2 3" key="1">
    <citation type="submission" date="2024-01" db="EMBL/GenBank/DDBJ databases">
        <title>Genome assemblies of Stephania.</title>
        <authorList>
            <person name="Yang L."/>
        </authorList>
    </citation>
    <scope>NUCLEOTIDE SEQUENCE [LARGE SCALE GENOMIC DNA]</scope>
    <source>
        <strain evidence="2">QJT</strain>
        <tissue evidence="2">Leaf</tissue>
    </source>
</reference>
<feature type="compositionally biased region" description="Low complexity" evidence="1">
    <location>
        <begin position="438"/>
        <end position="451"/>
    </location>
</feature>
<feature type="compositionally biased region" description="Pro residues" evidence="1">
    <location>
        <begin position="421"/>
        <end position="435"/>
    </location>
</feature>
<evidence type="ECO:0000313" key="3">
    <source>
        <dbReference type="Proteomes" id="UP001417504"/>
    </source>
</evidence>
<evidence type="ECO:0000313" key="2">
    <source>
        <dbReference type="EMBL" id="KAK9123533.1"/>
    </source>
</evidence>
<sequence length="469" mass="50900">MGSTVKTKPDGIRFIVHFLRSCGEVAMYMFTLGRNQGRKVSFSPIVCQNIPHYTIIFIFKKTLTSRSLFSAVVPFGGRCSVDVPSGRLCSVVVPSAPSSSPLLRHRRLCSVIVASALPSPLCSAIFLCSVVIPLLSPSFSAPSLPLLYSAINRRLYSALLRSTPPLSPLLRHRHLCSTIIVSAPIRSSIVAFAPVHPVIVTSAPLRFAIDVASAPARAHRPCSALPSALLRSTLVRSFSGHRRLLRPPIFLDAAYQEDEPTLFTIEVGIEGLHASLADLTGSHITEEEEVNEHDDEFSSSSKVKLQLTQMKVTETFIIKMTDRRSGSGSGCAPPSGIGQGDRVQTLIDRGSGRGHVQNVAKIQKMREEMSQSAEEAGEDPHVDKTDLYYKDVSVDHKGRVYGLGSMGRSMGGGHPETSSSQPPPLPPPPCPPPHPSHQETPTPVTAVHTPALDANDVYQPRMYKLEDEE</sequence>
<evidence type="ECO:0000256" key="1">
    <source>
        <dbReference type="SAM" id="MobiDB-lite"/>
    </source>
</evidence>
<proteinExistence type="predicted"/>
<organism evidence="2 3">
    <name type="scientific">Stephania japonica</name>
    <dbReference type="NCBI Taxonomy" id="461633"/>
    <lineage>
        <taxon>Eukaryota</taxon>
        <taxon>Viridiplantae</taxon>
        <taxon>Streptophyta</taxon>
        <taxon>Embryophyta</taxon>
        <taxon>Tracheophyta</taxon>
        <taxon>Spermatophyta</taxon>
        <taxon>Magnoliopsida</taxon>
        <taxon>Ranunculales</taxon>
        <taxon>Menispermaceae</taxon>
        <taxon>Menispermoideae</taxon>
        <taxon>Cissampelideae</taxon>
        <taxon>Stephania</taxon>
    </lineage>
</organism>
<comment type="caution">
    <text evidence="2">The sequence shown here is derived from an EMBL/GenBank/DDBJ whole genome shotgun (WGS) entry which is preliminary data.</text>
</comment>
<dbReference type="EMBL" id="JBBNAE010000005">
    <property type="protein sequence ID" value="KAK9123533.1"/>
    <property type="molecule type" value="Genomic_DNA"/>
</dbReference>
<accession>A0AAP0NYC1</accession>
<keyword evidence="3" id="KW-1185">Reference proteome</keyword>
<dbReference type="Proteomes" id="UP001417504">
    <property type="component" value="Unassembled WGS sequence"/>
</dbReference>